<organism evidence="2 3">
    <name type="scientific">Paraburkholderia steynii</name>
    <dbReference type="NCBI Taxonomy" id="1245441"/>
    <lineage>
        <taxon>Bacteria</taxon>
        <taxon>Pseudomonadati</taxon>
        <taxon>Pseudomonadota</taxon>
        <taxon>Betaproteobacteria</taxon>
        <taxon>Burkholderiales</taxon>
        <taxon>Burkholderiaceae</taxon>
        <taxon>Paraburkholderia</taxon>
    </lineage>
</organism>
<keyword evidence="3" id="KW-1185">Reference proteome</keyword>
<dbReference type="Proteomes" id="UP000294200">
    <property type="component" value="Unassembled WGS sequence"/>
</dbReference>
<reference evidence="2 3" key="1">
    <citation type="submission" date="2017-02" db="EMBL/GenBank/DDBJ databases">
        <title>Paraburkholderia sophoroidis sp. nov. and Paraburkholderia steynii sp. nov. rhizobial symbionts of the fynbos legume Hypocalyptus sophoroides.</title>
        <authorList>
            <person name="Steenkamp E.T."/>
            <person name="Beukes C.W."/>
            <person name="Van Zyl E."/>
            <person name="Avontuur J."/>
            <person name="Chan W.Y."/>
            <person name="Hassen A."/>
            <person name="Palmer M."/>
            <person name="Mthombeni L."/>
            <person name="Phalane F."/>
            <person name="Sereme K."/>
            <person name="Venter S.N."/>
        </authorList>
    </citation>
    <scope>NUCLEOTIDE SEQUENCE [LARGE SCALE GENOMIC DNA]</scope>
    <source>
        <strain evidence="2 3">HC1.1ba</strain>
    </source>
</reference>
<dbReference type="EMBL" id="MWML01000087">
    <property type="protein sequence ID" value="TCG06894.1"/>
    <property type="molecule type" value="Genomic_DNA"/>
</dbReference>
<evidence type="ECO:0000313" key="2">
    <source>
        <dbReference type="EMBL" id="TCG06894.1"/>
    </source>
</evidence>
<proteinExistence type="predicted"/>
<keyword evidence="1" id="KW-0732">Signal</keyword>
<dbReference type="AlphaFoldDB" id="A0A4R0X9T0"/>
<evidence type="ECO:0000256" key="1">
    <source>
        <dbReference type="SAM" id="SignalP"/>
    </source>
</evidence>
<accession>A0A4R0X9T0</accession>
<gene>
    <name evidence="2" type="ORF">BZM27_23225</name>
</gene>
<feature type="chain" id="PRO_5020822274" evidence="1">
    <location>
        <begin position="35"/>
        <end position="109"/>
    </location>
</feature>
<evidence type="ECO:0000313" key="3">
    <source>
        <dbReference type="Proteomes" id="UP000294200"/>
    </source>
</evidence>
<comment type="caution">
    <text evidence="2">The sequence shown here is derived from an EMBL/GenBank/DDBJ whole genome shotgun (WGS) entry which is preliminary data.</text>
</comment>
<protein>
    <submittedName>
        <fullName evidence="2">Uncharacterized protein</fullName>
    </submittedName>
</protein>
<name>A0A4R0X9T0_9BURK</name>
<sequence length="109" mass="12129">MPPQLIGVSMFTTRKLMTCALVPLVLAFGATADAQGIGRSEMSVGPSSTAVVISMDKLTPEQRDQVVQIKSRMMQAQMEHDQAAMQMDARYQESMMEMQMQLLALYRGR</sequence>
<feature type="signal peptide" evidence="1">
    <location>
        <begin position="1"/>
        <end position="34"/>
    </location>
</feature>